<feature type="region of interest" description="Disordered" evidence="1">
    <location>
        <begin position="11"/>
        <end position="48"/>
    </location>
</feature>
<sequence>DNQLVNALAEKNQQGADHVHHDAGHGNGAPPEAVGQWSGGQLAQSHAQDEQAERILNLVSGGIEILNDGVERRQVNIHPQRTEQHEQDQHAH</sequence>
<feature type="non-terminal residue" evidence="2">
    <location>
        <position position="1"/>
    </location>
</feature>
<name>A0AAV4FQ90_9GAST</name>
<dbReference type="AlphaFoldDB" id="A0AAV4FQ90"/>
<comment type="caution">
    <text evidence="2">The sequence shown here is derived from an EMBL/GenBank/DDBJ whole genome shotgun (WGS) entry which is preliminary data.</text>
</comment>
<protein>
    <submittedName>
        <fullName evidence="2">Uncharacterized protein</fullName>
    </submittedName>
</protein>
<accession>A0AAV4FQ90</accession>
<reference evidence="2 3" key="1">
    <citation type="journal article" date="2021" name="Elife">
        <title>Chloroplast acquisition without the gene transfer in kleptoplastic sea slugs, Plakobranchus ocellatus.</title>
        <authorList>
            <person name="Maeda T."/>
            <person name="Takahashi S."/>
            <person name="Yoshida T."/>
            <person name="Shimamura S."/>
            <person name="Takaki Y."/>
            <person name="Nagai Y."/>
            <person name="Toyoda A."/>
            <person name="Suzuki Y."/>
            <person name="Arimoto A."/>
            <person name="Ishii H."/>
            <person name="Satoh N."/>
            <person name="Nishiyama T."/>
            <person name="Hasebe M."/>
            <person name="Maruyama T."/>
            <person name="Minagawa J."/>
            <person name="Obokata J."/>
            <person name="Shigenobu S."/>
        </authorList>
    </citation>
    <scope>NUCLEOTIDE SEQUENCE [LARGE SCALE GENOMIC DNA]</scope>
</reference>
<proteinExistence type="predicted"/>
<dbReference type="Proteomes" id="UP000762676">
    <property type="component" value="Unassembled WGS sequence"/>
</dbReference>
<dbReference type="EMBL" id="BMAT01000883">
    <property type="protein sequence ID" value="GFR75144.1"/>
    <property type="molecule type" value="Genomic_DNA"/>
</dbReference>
<evidence type="ECO:0000313" key="2">
    <source>
        <dbReference type="EMBL" id="GFR75144.1"/>
    </source>
</evidence>
<keyword evidence="3" id="KW-1185">Reference proteome</keyword>
<gene>
    <name evidence="2" type="ORF">ElyMa_000447800</name>
</gene>
<evidence type="ECO:0000256" key="1">
    <source>
        <dbReference type="SAM" id="MobiDB-lite"/>
    </source>
</evidence>
<evidence type="ECO:0000313" key="3">
    <source>
        <dbReference type="Proteomes" id="UP000762676"/>
    </source>
</evidence>
<organism evidence="2 3">
    <name type="scientific">Elysia marginata</name>
    <dbReference type="NCBI Taxonomy" id="1093978"/>
    <lineage>
        <taxon>Eukaryota</taxon>
        <taxon>Metazoa</taxon>
        <taxon>Spiralia</taxon>
        <taxon>Lophotrochozoa</taxon>
        <taxon>Mollusca</taxon>
        <taxon>Gastropoda</taxon>
        <taxon>Heterobranchia</taxon>
        <taxon>Euthyneura</taxon>
        <taxon>Panpulmonata</taxon>
        <taxon>Sacoglossa</taxon>
        <taxon>Placobranchoidea</taxon>
        <taxon>Plakobranchidae</taxon>
        <taxon>Elysia</taxon>
    </lineage>
</organism>